<evidence type="ECO:0000313" key="1">
    <source>
        <dbReference type="EMBL" id="KKL56774.1"/>
    </source>
</evidence>
<name>A0A0F9D5C8_9ZZZZ</name>
<protein>
    <submittedName>
        <fullName evidence="1">Uncharacterized protein</fullName>
    </submittedName>
</protein>
<accession>A0A0F9D5C8</accession>
<reference evidence="1" key="1">
    <citation type="journal article" date="2015" name="Nature">
        <title>Complex archaea that bridge the gap between prokaryotes and eukaryotes.</title>
        <authorList>
            <person name="Spang A."/>
            <person name="Saw J.H."/>
            <person name="Jorgensen S.L."/>
            <person name="Zaremba-Niedzwiedzka K."/>
            <person name="Martijn J."/>
            <person name="Lind A.E."/>
            <person name="van Eijk R."/>
            <person name="Schleper C."/>
            <person name="Guy L."/>
            <person name="Ettema T.J."/>
        </authorList>
    </citation>
    <scope>NUCLEOTIDE SEQUENCE</scope>
</reference>
<comment type="caution">
    <text evidence="1">The sequence shown here is derived from an EMBL/GenBank/DDBJ whole genome shotgun (WGS) entry which is preliminary data.</text>
</comment>
<sequence length="168" mass="17402">MANQFIGYDNIVPLLAPVDIAGSTNTGVYLDLRNAQKASFLITFGAITSTTTTDEIVITIDAATAEGGTEAQVDFRYRKSGIVGANTWGAVTTVAAATGLGMGADDSDAMTVWVEVDPDALAASDYRYARVILTVSGGMEATLVAVLGIIEARYKQTTHISATASASA</sequence>
<gene>
    <name evidence="1" type="ORF">LCGC14_2242050</name>
</gene>
<organism evidence="1">
    <name type="scientific">marine sediment metagenome</name>
    <dbReference type="NCBI Taxonomy" id="412755"/>
    <lineage>
        <taxon>unclassified sequences</taxon>
        <taxon>metagenomes</taxon>
        <taxon>ecological metagenomes</taxon>
    </lineage>
</organism>
<dbReference type="AlphaFoldDB" id="A0A0F9D5C8"/>
<dbReference type="EMBL" id="LAZR01030382">
    <property type="protein sequence ID" value="KKL56774.1"/>
    <property type="molecule type" value="Genomic_DNA"/>
</dbReference>
<proteinExistence type="predicted"/>